<keyword evidence="3" id="KW-0812">Transmembrane</keyword>
<reference evidence="5 6" key="1">
    <citation type="submission" date="2016-02" db="EMBL/GenBank/DDBJ databases">
        <title>Comparative genomic and transcriptomic foundation for Pichia pastoris.</title>
        <authorList>
            <person name="Love K.R."/>
            <person name="Shah K.A."/>
            <person name="Whittaker C.A."/>
            <person name="Wu J."/>
            <person name="Bartlett M.C."/>
            <person name="Ma D."/>
            <person name="Leeson R.L."/>
            <person name="Priest M."/>
            <person name="Young S.K."/>
            <person name="Love J.C."/>
        </authorList>
    </citation>
    <scope>NUCLEOTIDE SEQUENCE [LARGE SCALE GENOMIC DNA]</scope>
    <source>
        <strain evidence="5 6">ATCC 28485</strain>
    </source>
</reference>
<feature type="region of interest" description="Disordered" evidence="2">
    <location>
        <begin position="1"/>
        <end position="32"/>
    </location>
</feature>
<keyword evidence="6" id="KW-1185">Reference proteome</keyword>
<protein>
    <submittedName>
        <fullName evidence="5">BA75_03782T0</fullName>
    </submittedName>
</protein>
<dbReference type="EMBL" id="CP014586">
    <property type="protein sequence ID" value="ANZ77205.1"/>
    <property type="molecule type" value="Genomic_DNA"/>
</dbReference>
<sequence length="562" mass="65525">MKKEGKKTATKSLRSKASANSPLAKTRSKGDLSKETEASVLSLEQISQLIEDINRSPKFYNNIPKLLAQYTYIDSSNIEDITKARTLTKLLFKVFKKLLTERRLSFTARDAADKKQISSWLRARYDAFKIELLLSLQIVELHQESKYFKLDILNIVIKLIKLESSHCGPAGTEPYFATKLYRSLLLTLLQTGDEKNLLKDGTIDNYLILEFKEVLYQYQDLKYYFFHEIQNELNSTQLENKVLAFSNYLTLLYDQPIYEDFDNAEYLVEYVPKLAKTELHFKLAFEKCWLGLLNWNISFAQNQTVLGLVHKRLLPFMENQQQLMDFLTDTYDLGFENNHVNTCILSLNGLFELMKNYNLEYPDFFTKLYRILNPDLLHSPHKTRFFRMLDIFLTGDYLSSTMIASFIKKLARLSLTAPISGIVIVIPFIYNLLRRHPACMVLIHNPNAAEDYQDPYDDNETDPDNTRAIESSVWELETLTTHYHPNIASLAKIFSQPFHKYSYNLEDFLDWDCAKLLDGELSKKYKTEAGLDFEPVDRVFGFESEEAQLKAQREVYMNGWVW</sequence>
<dbReference type="AlphaFoldDB" id="A0A1B2JH85"/>
<evidence type="ECO:0000256" key="2">
    <source>
        <dbReference type="SAM" id="MobiDB-lite"/>
    </source>
</evidence>
<dbReference type="GO" id="GO:0032040">
    <property type="term" value="C:small-subunit processome"/>
    <property type="evidence" value="ECO:0007669"/>
    <property type="project" value="TreeGrafter"/>
</dbReference>
<dbReference type="InterPro" id="IPR027193">
    <property type="entry name" value="Noc4"/>
</dbReference>
<name>A0A1B2JH85_PICPA</name>
<organism evidence="5 6">
    <name type="scientific">Komagataella pastoris</name>
    <name type="common">Yeast</name>
    <name type="synonym">Pichia pastoris</name>
    <dbReference type="NCBI Taxonomy" id="4922"/>
    <lineage>
        <taxon>Eukaryota</taxon>
        <taxon>Fungi</taxon>
        <taxon>Dikarya</taxon>
        <taxon>Ascomycota</taxon>
        <taxon>Saccharomycotina</taxon>
        <taxon>Pichiomycetes</taxon>
        <taxon>Pichiales</taxon>
        <taxon>Pichiaceae</taxon>
        <taxon>Komagataella</taxon>
    </lineage>
</organism>
<dbReference type="Proteomes" id="UP000094565">
    <property type="component" value="Chromosome 3"/>
</dbReference>
<evidence type="ECO:0000256" key="1">
    <source>
        <dbReference type="ARBA" id="ARBA00007797"/>
    </source>
</evidence>
<dbReference type="GO" id="GO:0042254">
    <property type="term" value="P:ribosome biogenesis"/>
    <property type="evidence" value="ECO:0007669"/>
    <property type="project" value="InterPro"/>
</dbReference>
<evidence type="ECO:0000313" key="6">
    <source>
        <dbReference type="Proteomes" id="UP000094565"/>
    </source>
</evidence>
<keyword evidence="3" id="KW-1133">Transmembrane helix</keyword>
<dbReference type="GO" id="GO:0030692">
    <property type="term" value="C:Noc4p-Nop14p complex"/>
    <property type="evidence" value="ECO:0007669"/>
    <property type="project" value="TreeGrafter"/>
</dbReference>
<gene>
    <name evidence="5" type="primary">NOC4</name>
    <name evidence="5" type="ORF">ATY40_BA7503782</name>
</gene>
<evidence type="ECO:0000313" key="5">
    <source>
        <dbReference type="EMBL" id="ANZ77205.1"/>
    </source>
</evidence>
<dbReference type="PANTHER" id="PTHR12455:SF0">
    <property type="entry name" value="NUCLEOLAR COMPLEX PROTEIN 4 HOMOLOG"/>
    <property type="match status" value="1"/>
</dbReference>
<proteinExistence type="inferred from homology"/>
<dbReference type="OrthoDB" id="10263185at2759"/>
<evidence type="ECO:0000259" key="4">
    <source>
        <dbReference type="Pfam" id="PF03914"/>
    </source>
</evidence>
<dbReference type="PANTHER" id="PTHR12455">
    <property type="entry name" value="NUCLEOLAR COMPLEX PROTEIN 4"/>
    <property type="match status" value="1"/>
</dbReference>
<feature type="domain" description="CCAAT-binding factor" evidence="4">
    <location>
        <begin position="343"/>
        <end position="491"/>
    </location>
</feature>
<keyword evidence="3" id="KW-0472">Membrane</keyword>
<accession>A0A1B2JH85</accession>
<comment type="similarity">
    <text evidence="1">Belongs to the CBF/MAK21 family.</text>
</comment>
<evidence type="ECO:0000256" key="3">
    <source>
        <dbReference type="SAM" id="Phobius"/>
    </source>
</evidence>
<dbReference type="Pfam" id="PF03914">
    <property type="entry name" value="CBF"/>
    <property type="match status" value="1"/>
</dbReference>
<dbReference type="InterPro" id="IPR005612">
    <property type="entry name" value="CCAAT-binding_factor"/>
</dbReference>
<feature type="compositionally biased region" description="Polar residues" evidence="2">
    <location>
        <begin position="10"/>
        <end position="23"/>
    </location>
</feature>
<feature type="transmembrane region" description="Helical" evidence="3">
    <location>
        <begin position="413"/>
        <end position="433"/>
    </location>
</feature>